<name>A0ABQ9G010_TEGGR</name>
<reference evidence="3 4" key="1">
    <citation type="submission" date="2022-12" db="EMBL/GenBank/DDBJ databases">
        <title>Chromosome-level genome of Tegillarca granosa.</title>
        <authorList>
            <person name="Kim J."/>
        </authorList>
    </citation>
    <scope>NUCLEOTIDE SEQUENCE [LARGE SCALE GENOMIC DNA]</scope>
    <source>
        <strain evidence="3">Teg-2019</strain>
        <tissue evidence="3">Adductor muscle</tissue>
    </source>
</reference>
<dbReference type="InterPro" id="IPR016187">
    <property type="entry name" value="CTDL_fold"/>
</dbReference>
<protein>
    <recommendedName>
        <fullName evidence="2">C-type lectin domain-containing protein</fullName>
    </recommendedName>
</protein>
<dbReference type="Pfam" id="PF00059">
    <property type="entry name" value="Lectin_C"/>
    <property type="match status" value="1"/>
</dbReference>
<dbReference type="CDD" id="cd00037">
    <property type="entry name" value="CLECT"/>
    <property type="match status" value="1"/>
</dbReference>
<keyword evidence="1" id="KW-1015">Disulfide bond</keyword>
<comment type="caution">
    <text evidence="3">The sequence shown here is derived from an EMBL/GenBank/DDBJ whole genome shotgun (WGS) entry which is preliminary data.</text>
</comment>
<dbReference type="Gene3D" id="3.10.100.10">
    <property type="entry name" value="Mannose-Binding Protein A, subunit A"/>
    <property type="match status" value="1"/>
</dbReference>
<sequence>TYDFWIDGTDEAVEGTWKYGSTGSIFVFTDWYPGQPNNYYNQDCAGLYRSFNFRWDDFSCIGHRYYICEKSAVVSLNEIFVKIGKWKSYKMMRQNILMTFCSTRDGKRERSL</sequence>
<dbReference type="EMBL" id="JARBDR010000018">
    <property type="protein sequence ID" value="KAJ8322381.1"/>
    <property type="molecule type" value="Genomic_DNA"/>
</dbReference>
<gene>
    <name evidence="3" type="ORF">KUTeg_000852</name>
</gene>
<organism evidence="3 4">
    <name type="scientific">Tegillarca granosa</name>
    <name type="common">Malaysian cockle</name>
    <name type="synonym">Anadara granosa</name>
    <dbReference type="NCBI Taxonomy" id="220873"/>
    <lineage>
        <taxon>Eukaryota</taxon>
        <taxon>Metazoa</taxon>
        <taxon>Spiralia</taxon>
        <taxon>Lophotrochozoa</taxon>
        <taxon>Mollusca</taxon>
        <taxon>Bivalvia</taxon>
        <taxon>Autobranchia</taxon>
        <taxon>Pteriomorphia</taxon>
        <taxon>Arcoida</taxon>
        <taxon>Arcoidea</taxon>
        <taxon>Arcidae</taxon>
        <taxon>Tegillarca</taxon>
    </lineage>
</organism>
<dbReference type="PROSITE" id="PS00615">
    <property type="entry name" value="C_TYPE_LECTIN_1"/>
    <property type="match status" value="1"/>
</dbReference>
<dbReference type="PANTHER" id="PTHR22803">
    <property type="entry name" value="MANNOSE, PHOSPHOLIPASE, LECTIN RECEPTOR RELATED"/>
    <property type="match status" value="1"/>
</dbReference>
<dbReference type="SUPFAM" id="SSF56436">
    <property type="entry name" value="C-type lectin-like"/>
    <property type="match status" value="1"/>
</dbReference>
<keyword evidence="4" id="KW-1185">Reference proteome</keyword>
<accession>A0ABQ9G010</accession>
<proteinExistence type="predicted"/>
<dbReference type="Proteomes" id="UP001217089">
    <property type="component" value="Unassembled WGS sequence"/>
</dbReference>
<evidence type="ECO:0000313" key="4">
    <source>
        <dbReference type="Proteomes" id="UP001217089"/>
    </source>
</evidence>
<evidence type="ECO:0000256" key="1">
    <source>
        <dbReference type="ARBA" id="ARBA00023157"/>
    </source>
</evidence>
<evidence type="ECO:0000259" key="2">
    <source>
        <dbReference type="PROSITE" id="PS50041"/>
    </source>
</evidence>
<dbReference type="InterPro" id="IPR001304">
    <property type="entry name" value="C-type_lectin-like"/>
</dbReference>
<dbReference type="PROSITE" id="PS50041">
    <property type="entry name" value="C_TYPE_LECTIN_2"/>
    <property type="match status" value="1"/>
</dbReference>
<dbReference type="InterPro" id="IPR050111">
    <property type="entry name" value="C-type_lectin/snaclec_domain"/>
</dbReference>
<feature type="domain" description="C-type lectin" evidence="2">
    <location>
        <begin position="1"/>
        <end position="69"/>
    </location>
</feature>
<dbReference type="InterPro" id="IPR016186">
    <property type="entry name" value="C-type_lectin-like/link_sf"/>
</dbReference>
<dbReference type="InterPro" id="IPR018378">
    <property type="entry name" value="C-type_lectin_CS"/>
</dbReference>
<evidence type="ECO:0000313" key="3">
    <source>
        <dbReference type="EMBL" id="KAJ8322381.1"/>
    </source>
</evidence>
<feature type="non-terminal residue" evidence="3">
    <location>
        <position position="1"/>
    </location>
</feature>